<sequence>MTASLSRLVVSVSALDPALAFYAGLLGLRRTATAGELAWLATADGVEVMLHERPATPSDTAVALGLAVPDLDGTVETWAGRGGDVVDPPEERPWGERMAVVRDPDGHLVCLSQSAPSAGPA</sequence>
<dbReference type="PROSITE" id="PS51819">
    <property type="entry name" value="VOC"/>
    <property type="match status" value="1"/>
</dbReference>
<reference evidence="2 3" key="1">
    <citation type="submission" date="2018-12" db="EMBL/GenBank/DDBJ databases">
        <authorList>
            <consortium name="Pathogen Informatics"/>
        </authorList>
    </citation>
    <scope>NUCLEOTIDE SEQUENCE [LARGE SCALE GENOMIC DNA]</scope>
    <source>
        <strain evidence="2 3">NCTC10741</strain>
    </source>
</reference>
<dbReference type="GO" id="GO:0016829">
    <property type="term" value="F:lyase activity"/>
    <property type="evidence" value="ECO:0007669"/>
    <property type="project" value="UniProtKB-KW"/>
</dbReference>
<dbReference type="AlphaFoldDB" id="A0A3P8K2K5"/>
<keyword evidence="2" id="KW-0456">Lyase</keyword>
<dbReference type="InterPro" id="IPR029068">
    <property type="entry name" value="Glyas_Bleomycin-R_OHBP_Dase"/>
</dbReference>
<protein>
    <submittedName>
        <fullName evidence="2">Predicted enzyme related to lactoylglutathione lyase</fullName>
    </submittedName>
</protein>
<dbReference type="RefSeq" id="WP_126196729.1">
    <property type="nucleotide sequence ID" value="NZ_CP085954.1"/>
</dbReference>
<evidence type="ECO:0000313" key="3">
    <source>
        <dbReference type="Proteomes" id="UP000271626"/>
    </source>
</evidence>
<dbReference type="Pfam" id="PF00903">
    <property type="entry name" value="Glyoxalase"/>
    <property type="match status" value="1"/>
</dbReference>
<accession>A0A3P8K2K5</accession>
<feature type="domain" description="VOC" evidence="1">
    <location>
        <begin position="4"/>
        <end position="114"/>
    </location>
</feature>
<dbReference type="OrthoDB" id="3428042at2"/>
<proteinExistence type="predicted"/>
<dbReference type="InterPro" id="IPR037523">
    <property type="entry name" value="VOC_core"/>
</dbReference>
<dbReference type="Proteomes" id="UP000271626">
    <property type="component" value="Chromosome"/>
</dbReference>
<evidence type="ECO:0000313" key="2">
    <source>
        <dbReference type="EMBL" id="VDR39659.1"/>
    </source>
</evidence>
<evidence type="ECO:0000259" key="1">
    <source>
        <dbReference type="PROSITE" id="PS51819"/>
    </source>
</evidence>
<dbReference type="InterPro" id="IPR004360">
    <property type="entry name" value="Glyas_Fos-R_dOase_dom"/>
</dbReference>
<dbReference type="SUPFAM" id="SSF54593">
    <property type="entry name" value="Glyoxalase/Bleomycin resistance protein/Dihydroxybiphenyl dioxygenase"/>
    <property type="match status" value="1"/>
</dbReference>
<dbReference type="EMBL" id="LR131273">
    <property type="protein sequence ID" value="VDR39659.1"/>
    <property type="molecule type" value="Genomic_DNA"/>
</dbReference>
<name>A0A3P8K2K5_TSUPA</name>
<organism evidence="2 3">
    <name type="scientific">Tsukamurella paurometabola</name>
    <name type="common">Corynebacterium paurometabolum</name>
    <dbReference type="NCBI Taxonomy" id="2061"/>
    <lineage>
        <taxon>Bacteria</taxon>
        <taxon>Bacillati</taxon>
        <taxon>Actinomycetota</taxon>
        <taxon>Actinomycetes</taxon>
        <taxon>Mycobacteriales</taxon>
        <taxon>Tsukamurellaceae</taxon>
        <taxon>Tsukamurella</taxon>
    </lineage>
</organism>
<gene>
    <name evidence="2" type="ORF">NCTC10741_02802</name>
</gene>
<dbReference type="Gene3D" id="3.10.180.10">
    <property type="entry name" value="2,3-Dihydroxybiphenyl 1,2-Dioxygenase, domain 1"/>
    <property type="match status" value="1"/>
</dbReference>